<dbReference type="Proteomes" id="UP000246715">
    <property type="component" value="Segment"/>
</dbReference>
<gene>
    <name evidence="1" type="primary">m050L</name>
    <name evidence="1" type="ORF">MT325_m050L</name>
</gene>
<dbReference type="EMBL" id="DQ491001">
    <property type="protein sequence ID" value="ABT13604.1"/>
    <property type="molecule type" value="Genomic_DNA"/>
</dbReference>
<evidence type="ECO:0000313" key="1">
    <source>
        <dbReference type="EMBL" id="ABT13604.1"/>
    </source>
</evidence>
<protein>
    <submittedName>
        <fullName evidence="1">Uncharacterized protein m050L</fullName>
    </submittedName>
</protein>
<accession>A7ITD0</accession>
<evidence type="ECO:0000313" key="2">
    <source>
        <dbReference type="Proteomes" id="UP000246715"/>
    </source>
</evidence>
<organismHost>
    <name type="scientific">Paramecium bursaria</name>
    <dbReference type="NCBI Taxonomy" id="74790"/>
</organismHost>
<reference evidence="1 2" key="1">
    <citation type="journal article" date="2007" name="Virology">
        <title>Sequence and annotation of the 314-kb MT325 and the 321-kb FR483 viruses that infect Chlorella Pbi.</title>
        <authorList>
            <person name="Fitzgerald L.A."/>
            <person name="Graves M.V."/>
            <person name="Li X."/>
            <person name="Feldblyum T."/>
            <person name="Hartigan J."/>
            <person name="Van Etten J.L."/>
        </authorList>
    </citation>
    <scope>NUCLEOTIDE SEQUENCE [LARGE SCALE GENOMIC DNA]</scope>
    <source>
        <strain evidence="1 2">MT325</strain>
    </source>
</reference>
<organism evidence="1 2">
    <name type="scientific">Paramecium bursaria Chlorella virus MT325</name>
    <name type="common">PBCV-MT325</name>
    <dbReference type="NCBI Taxonomy" id="346932"/>
    <lineage>
        <taxon>Viruses</taxon>
        <taxon>Varidnaviria</taxon>
        <taxon>Bamfordvirae</taxon>
        <taxon>Nucleocytoviricota</taxon>
        <taxon>Megaviricetes</taxon>
        <taxon>Algavirales</taxon>
        <taxon>Phycodnaviridae</taxon>
        <taxon>Chlorovirus</taxon>
        <taxon>Chlorovirus conductrix</taxon>
        <taxon>Paramecium bursaria Chlorella virus A1</taxon>
    </lineage>
</organism>
<name>A7ITD0_PBCVM</name>
<proteinExistence type="predicted"/>
<sequence length="100" mass="10829">MDHVFALRTLVVIPPETITFAATNCPVTFPMTLMFADVKLPGAAMFAPPIVFMSMFDNSNTLPVRPMTLVTGKFAPVNCNQLDVNDAGVPNSMYVTFASV</sequence>